<comment type="similarity">
    <text evidence="2 8">Belongs to the 4-toluene sulfonate uptake permease (TSUP) (TC 2.A.102) family.</text>
</comment>
<feature type="transmembrane region" description="Helical" evidence="8">
    <location>
        <begin position="7"/>
        <end position="37"/>
    </location>
</feature>
<feature type="transmembrane region" description="Helical" evidence="8">
    <location>
        <begin position="74"/>
        <end position="93"/>
    </location>
</feature>
<evidence type="ECO:0000256" key="5">
    <source>
        <dbReference type="ARBA" id="ARBA00022692"/>
    </source>
</evidence>
<keyword evidence="3" id="KW-0813">Transport</keyword>
<evidence type="ECO:0000313" key="10">
    <source>
        <dbReference type="Proteomes" id="UP001524944"/>
    </source>
</evidence>
<dbReference type="Proteomes" id="UP001524944">
    <property type="component" value="Unassembled WGS sequence"/>
</dbReference>
<keyword evidence="6 8" id="KW-1133">Transmembrane helix</keyword>
<feature type="transmembrane region" description="Helical" evidence="8">
    <location>
        <begin position="228"/>
        <end position="252"/>
    </location>
</feature>
<name>A0ABT1Y0S5_9FIRM</name>
<dbReference type="Pfam" id="PF01925">
    <property type="entry name" value="TauE"/>
    <property type="match status" value="1"/>
</dbReference>
<evidence type="ECO:0000256" key="8">
    <source>
        <dbReference type="RuleBase" id="RU363041"/>
    </source>
</evidence>
<keyword evidence="5 8" id="KW-0812">Transmembrane</keyword>
<reference evidence="9 10" key="1">
    <citation type="submission" date="2022-08" db="EMBL/GenBank/DDBJ databases">
        <title>Proteogenomics of the novel Dehalobacterium formicoaceticum strain EZ94 highlights a key role of methyltransferases during anaerobic dichloromethane degradation.</title>
        <authorList>
            <person name="Wasmund K."/>
        </authorList>
    </citation>
    <scope>NUCLEOTIDE SEQUENCE [LARGE SCALE GENOMIC DNA]</scope>
    <source>
        <strain evidence="9 10">EZ94</strain>
    </source>
</reference>
<comment type="subcellular location">
    <subcellularLocation>
        <location evidence="1 8">Cell membrane</location>
        <topology evidence="1 8">Multi-pass membrane protein</topology>
    </subcellularLocation>
</comment>
<feature type="transmembrane region" description="Helical" evidence="8">
    <location>
        <begin position="170"/>
        <end position="187"/>
    </location>
</feature>
<proteinExistence type="inferred from homology"/>
<accession>A0ABT1Y0S5</accession>
<evidence type="ECO:0000256" key="2">
    <source>
        <dbReference type="ARBA" id="ARBA00009142"/>
    </source>
</evidence>
<comment type="caution">
    <text evidence="9">The sequence shown here is derived from an EMBL/GenBank/DDBJ whole genome shotgun (WGS) entry which is preliminary data.</text>
</comment>
<keyword evidence="10" id="KW-1185">Reference proteome</keyword>
<dbReference type="PANTHER" id="PTHR30269">
    <property type="entry name" value="TRANSMEMBRANE PROTEIN YFCA"/>
    <property type="match status" value="1"/>
</dbReference>
<evidence type="ECO:0000256" key="6">
    <source>
        <dbReference type="ARBA" id="ARBA00022989"/>
    </source>
</evidence>
<feature type="transmembrane region" description="Helical" evidence="8">
    <location>
        <begin position="43"/>
        <end position="62"/>
    </location>
</feature>
<keyword evidence="4 8" id="KW-1003">Cell membrane</keyword>
<protein>
    <recommendedName>
        <fullName evidence="8">Probable membrane transporter protein</fullName>
    </recommendedName>
</protein>
<feature type="transmembrane region" description="Helical" evidence="8">
    <location>
        <begin position="130"/>
        <end position="158"/>
    </location>
</feature>
<dbReference type="InterPro" id="IPR052017">
    <property type="entry name" value="TSUP"/>
</dbReference>
<dbReference type="RefSeq" id="WP_257912064.1">
    <property type="nucleotide sequence ID" value="NZ_JANPWE010000001.1"/>
</dbReference>
<evidence type="ECO:0000256" key="7">
    <source>
        <dbReference type="ARBA" id="ARBA00023136"/>
    </source>
</evidence>
<evidence type="ECO:0000256" key="3">
    <source>
        <dbReference type="ARBA" id="ARBA00022448"/>
    </source>
</evidence>
<feature type="transmembrane region" description="Helical" evidence="8">
    <location>
        <begin position="99"/>
        <end position="118"/>
    </location>
</feature>
<organism evidence="9 10">
    <name type="scientific">Dehalobacterium formicoaceticum</name>
    <dbReference type="NCBI Taxonomy" id="51515"/>
    <lineage>
        <taxon>Bacteria</taxon>
        <taxon>Bacillati</taxon>
        <taxon>Bacillota</taxon>
        <taxon>Clostridia</taxon>
        <taxon>Eubacteriales</taxon>
        <taxon>Peptococcaceae</taxon>
        <taxon>Dehalobacterium</taxon>
    </lineage>
</organism>
<sequence length="253" mass="28162">MELSIINLLWVMIPTFLAAFLHSLTGFGFSIVIMMFLPLVFSIGQSAAFAHCLLFVIALSILYNYRKSVNLKLLLLPLIFYFPIFFVALTFALRVQADFLKPALGITFLGIAVFYIFLSDRFTLHANVPTALICTALNAIVDAFFGIGGPFIAIYLLAITKTKEEYLSTLQAYFMISATYSVIMRIIKQQITPSMIPLIVAGVFALLIGFYLGNKVVYRLDGQTMKKIVYVFIGVVGVITFISSLPMLFAVIL</sequence>
<feature type="transmembrane region" description="Helical" evidence="8">
    <location>
        <begin position="194"/>
        <end position="213"/>
    </location>
</feature>
<gene>
    <name evidence="9" type="ORF">NVS47_02860</name>
</gene>
<keyword evidence="7 8" id="KW-0472">Membrane</keyword>
<dbReference type="EMBL" id="JANPWE010000001">
    <property type="protein sequence ID" value="MCR6544461.1"/>
    <property type="molecule type" value="Genomic_DNA"/>
</dbReference>
<dbReference type="PANTHER" id="PTHR30269:SF37">
    <property type="entry name" value="MEMBRANE TRANSPORTER PROTEIN"/>
    <property type="match status" value="1"/>
</dbReference>
<evidence type="ECO:0000313" key="9">
    <source>
        <dbReference type="EMBL" id="MCR6544461.1"/>
    </source>
</evidence>
<dbReference type="InterPro" id="IPR002781">
    <property type="entry name" value="TM_pro_TauE-like"/>
</dbReference>
<evidence type="ECO:0000256" key="1">
    <source>
        <dbReference type="ARBA" id="ARBA00004651"/>
    </source>
</evidence>
<evidence type="ECO:0000256" key="4">
    <source>
        <dbReference type="ARBA" id="ARBA00022475"/>
    </source>
</evidence>